<keyword evidence="4" id="KW-1133">Transmembrane helix</keyword>
<feature type="transmembrane region" description="Helical" evidence="4">
    <location>
        <begin position="364"/>
        <end position="387"/>
    </location>
</feature>
<proteinExistence type="inferred from homology"/>
<keyword evidence="2" id="KW-0328">Glycosyltransferase</keyword>
<evidence type="ECO:0000256" key="2">
    <source>
        <dbReference type="ARBA" id="ARBA00022676"/>
    </source>
</evidence>
<dbReference type="CDD" id="cd06438">
    <property type="entry name" value="EpsO_like"/>
    <property type="match status" value="1"/>
</dbReference>
<keyword evidence="6" id="KW-1185">Reference proteome</keyword>
<evidence type="ECO:0000313" key="5">
    <source>
        <dbReference type="EMBL" id="MBC5787588.1"/>
    </source>
</evidence>
<evidence type="ECO:0000256" key="1">
    <source>
        <dbReference type="ARBA" id="ARBA00006739"/>
    </source>
</evidence>
<dbReference type="PANTHER" id="PTHR43630">
    <property type="entry name" value="POLY-BETA-1,6-N-ACETYL-D-GLUCOSAMINE SYNTHASE"/>
    <property type="match status" value="1"/>
</dbReference>
<evidence type="ECO:0000313" key="6">
    <source>
        <dbReference type="Proteomes" id="UP000649151"/>
    </source>
</evidence>
<name>A0ABR7IR46_9CLOT</name>
<evidence type="ECO:0000256" key="3">
    <source>
        <dbReference type="ARBA" id="ARBA00022679"/>
    </source>
</evidence>
<accession>A0ABR7IR46</accession>
<evidence type="ECO:0000256" key="4">
    <source>
        <dbReference type="SAM" id="Phobius"/>
    </source>
</evidence>
<dbReference type="InterPro" id="IPR029044">
    <property type="entry name" value="Nucleotide-diphossugar_trans"/>
</dbReference>
<dbReference type="PANTHER" id="PTHR43630:SF1">
    <property type="entry name" value="POLY-BETA-1,6-N-ACETYL-D-GLUCOSAMINE SYNTHASE"/>
    <property type="match status" value="1"/>
</dbReference>
<gene>
    <name evidence="5" type="ORF">H8Z77_06070</name>
</gene>
<dbReference type="SUPFAM" id="SSF53448">
    <property type="entry name" value="Nucleotide-diphospho-sugar transferases"/>
    <property type="match status" value="1"/>
</dbReference>
<dbReference type="Gene3D" id="3.90.550.10">
    <property type="entry name" value="Spore Coat Polysaccharide Biosynthesis Protein SpsA, Chain A"/>
    <property type="match status" value="1"/>
</dbReference>
<feature type="transmembrane region" description="Helical" evidence="4">
    <location>
        <begin position="295"/>
        <end position="316"/>
    </location>
</feature>
<feature type="transmembrane region" description="Helical" evidence="4">
    <location>
        <begin position="328"/>
        <end position="352"/>
    </location>
</feature>
<reference evidence="5 6" key="1">
    <citation type="submission" date="2020-08" db="EMBL/GenBank/DDBJ databases">
        <title>Genome public.</title>
        <authorList>
            <person name="Liu C."/>
            <person name="Sun Q."/>
        </authorList>
    </citation>
    <scope>NUCLEOTIDE SEQUENCE [LARGE SCALE GENOMIC DNA]</scope>
    <source>
        <strain evidence="5 6">NSJ-27</strain>
    </source>
</reference>
<comment type="similarity">
    <text evidence="1">Belongs to the glycosyltransferase 2 family.</text>
</comment>
<comment type="caution">
    <text evidence="5">The sequence shown here is derived from an EMBL/GenBank/DDBJ whole genome shotgun (WGS) entry which is preliminary data.</text>
</comment>
<keyword evidence="3" id="KW-0808">Transferase</keyword>
<dbReference type="EMBL" id="JACOQK010000001">
    <property type="protein sequence ID" value="MBC5787588.1"/>
    <property type="molecule type" value="Genomic_DNA"/>
</dbReference>
<dbReference type="Pfam" id="PF13641">
    <property type="entry name" value="Glyco_tranf_2_3"/>
    <property type="match status" value="1"/>
</dbReference>
<sequence>MIIFTVCYAYQFFYAFYALFKKPKQYDATKQHSYAVIISARNESAVIAQLIRSIRQQKYPAKLIDIYVVADNCTDNTAQIAREAGAIVYERFNTQQVGKGYALDYIFKIIHNSSKADAYEGYFVFDADNLLDENYIAEMNKVFDNGYRIVTSYRNSKNYDTNWLSSGYSLWFLRESKYLNNARMMLNTSCAISGTGFLVHRDIIIKNNGWKHHLLTEDIEFSADNIIQGEKIGYCGTAVLYDEQPTTFRQSWNQRLRWAKGFYQVFARYGGGLLKGIFKNHSFACFDMFMTISPAMFVSLSSIVMNAVFLICGLLSPESSQAIITTTLTSLGGTLLNFYCIFFFFGGLTLITEWKKIYAKPVKIVLSLFTFPLFMFTYIPIALVALFKKIEWKPIEHTVTKSIEDVQ</sequence>
<keyword evidence="4" id="KW-0812">Transmembrane</keyword>
<keyword evidence="4" id="KW-0472">Membrane</keyword>
<protein>
    <submittedName>
        <fullName evidence="5">Glycosyltransferase family 2 protein</fullName>
    </submittedName>
</protein>
<dbReference type="Proteomes" id="UP000649151">
    <property type="component" value="Unassembled WGS sequence"/>
</dbReference>
<organism evidence="5 6">
    <name type="scientific">Clostridium facile</name>
    <dbReference type="NCBI Taxonomy" id="2763035"/>
    <lineage>
        <taxon>Bacteria</taxon>
        <taxon>Bacillati</taxon>
        <taxon>Bacillota</taxon>
        <taxon>Clostridia</taxon>
        <taxon>Eubacteriales</taxon>
        <taxon>Clostridiaceae</taxon>
        <taxon>Clostridium</taxon>
    </lineage>
</organism>